<proteinExistence type="predicted"/>
<organism evidence="1 2">
    <name type="scientific">Echinicola arenosa</name>
    <dbReference type="NCBI Taxonomy" id="2774144"/>
    <lineage>
        <taxon>Bacteria</taxon>
        <taxon>Pseudomonadati</taxon>
        <taxon>Bacteroidota</taxon>
        <taxon>Cytophagia</taxon>
        <taxon>Cytophagales</taxon>
        <taxon>Cyclobacteriaceae</taxon>
        <taxon>Echinicola</taxon>
    </lineage>
</organism>
<comment type="caution">
    <text evidence="1">The sequence shown here is derived from an EMBL/GenBank/DDBJ whole genome shotgun (WGS) entry which is preliminary data.</text>
</comment>
<keyword evidence="2" id="KW-1185">Reference proteome</keyword>
<evidence type="ECO:0000313" key="2">
    <source>
        <dbReference type="Proteomes" id="UP000647133"/>
    </source>
</evidence>
<reference evidence="1 2" key="1">
    <citation type="submission" date="2020-09" db="EMBL/GenBank/DDBJ databases">
        <title>Echinicola sp. CAU 1574 isolated from sand of Sido Beach.</title>
        <authorList>
            <person name="Kim W."/>
        </authorList>
    </citation>
    <scope>NUCLEOTIDE SEQUENCE [LARGE SCALE GENOMIC DNA]</scope>
    <source>
        <strain evidence="1 2">CAU 1574</strain>
    </source>
</reference>
<evidence type="ECO:0000313" key="1">
    <source>
        <dbReference type="EMBL" id="MBD8490535.1"/>
    </source>
</evidence>
<evidence type="ECO:0008006" key="3">
    <source>
        <dbReference type="Google" id="ProtNLM"/>
    </source>
</evidence>
<dbReference type="Proteomes" id="UP000647133">
    <property type="component" value="Unassembled WGS sequence"/>
</dbReference>
<name>A0ABR9ARG7_9BACT</name>
<sequence length="159" mass="17838">MKQLAKLFTGLTILVLGAGCSQLTESIYTDNVQEYELNTIDTEYGYTGKAVFKEFADGSGLELTITLVGEASKNEYYFPAHLHYGQYQQGENSPMAEMLNPVDIRPLKSVTIIKDFSLEDLNYTYYHIKVHLAEEGPDYEKILVAGNVGEYNENAESTE</sequence>
<dbReference type="RefSeq" id="WP_192011411.1">
    <property type="nucleotide sequence ID" value="NZ_JACYTQ010000007.1"/>
</dbReference>
<protein>
    <recommendedName>
        <fullName evidence="3">CHRD domain-containing protein</fullName>
    </recommendedName>
</protein>
<dbReference type="EMBL" id="JACYTQ010000007">
    <property type="protein sequence ID" value="MBD8490535.1"/>
    <property type="molecule type" value="Genomic_DNA"/>
</dbReference>
<dbReference type="PROSITE" id="PS51257">
    <property type="entry name" value="PROKAR_LIPOPROTEIN"/>
    <property type="match status" value="1"/>
</dbReference>
<gene>
    <name evidence="1" type="ORF">IFO69_17415</name>
</gene>
<accession>A0ABR9ARG7</accession>